<dbReference type="InterPro" id="IPR029018">
    <property type="entry name" value="Hex-like_dom2"/>
</dbReference>
<accession>A0A3N4QBE7</accession>
<keyword evidence="1" id="KW-0378">Hydrolase</keyword>
<dbReference type="GO" id="GO:0016787">
    <property type="term" value="F:hydrolase activity"/>
    <property type="evidence" value="ECO:0007669"/>
    <property type="project" value="UniProtKB-KW"/>
</dbReference>
<dbReference type="Pfam" id="PF00754">
    <property type="entry name" value="F5_F8_type_C"/>
    <property type="match status" value="1"/>
</dbReference>
<comment type="caution">
    <text evidence="4">The sequence shown here is derived from an EMBL/GenBank/DDBJ whole genome shotgun (WGS) entry which is preliminary data.</text>
</comment>
<protein>
    <submittedName>
        <fullName evidence="4">DUF4838 domain-containing protein</fullName>
    </submittedName>
</protein>
<dbReference type="OrthoDB" id="1099022at2"/>
<feature type="chain" id="PRO_5018092793" evidence="2">
    <location>
        <begin position="20"/>
        <end position="737"/>
    </location>
</feature>
<dbReference type="Proteomes" id="UP000278351">
    <property type="component" value="Unassembled WGS sequence"/>
</dbReference>
<feature type="domain" description="F5/8 type C" evidence="3">
    <location>
        <begin position="597"/>
        <end position="716"/>
    </location>
</feature>
<dbReference type="Gene3D" id="2.60.120.260">
    <property type="entry name" value="Galactose-binding domain-like"/>
    <property type="match status" value="1"/>
</dbReference>
<evidence type="ECO:0000313" key="5">
    <source>
        <dbReference type="Proteomes" id="UP000278351"/>
    </source>
</evidence>
<dbReference type="SUPFAM" id="SSF55545">
    <property type="entry name" value="beta-N-acetylhexosaminidase-like domain"/>
    <property type="match status" value="1"/>
</dbReference>
<keyword evidence="5" id="KW-1185">Reference proteome</keyword>
<dbReference type="EMBL" id="RPDH01000001">
    <property type="protein sequence ID" value="RPE13297.1"/>
    <property type="molecule type" value="Genomic_DNA"/>
</dbReference>
<dbReference type="SUPFAM" id="SSF49785">
    <property type="entry name" value="Galactose-binding domain-like"/>
    <property type="match status" value="1"/>
</dbReference>
<dbReference type="InterPro" id="IPR008979">
    <property type="entry name" value="Galactose-bd-like_sf"/>
</dbReference>
<evidence type="ECO:0000259" key="3">
    <source>
        <dbReference type="Pfam" id="PF00754"/>
    </source>
</evidence>
<dbReference type="RefSeq" id="WP_123845813.1">
    <property type="nucleotide sequence ID" value="NZ_RPDH01000001.1"/>
</dbReference>
<dbReference type="PANTHER" id="PTHR47406">
    <property type="entry name" value="COAGULATION FACTOR 5/8 TYPE, C-TERMINAL"/>
    <property type="match status" value="1"/>
</dbReference>
<organism evidence="4 5">
    <name type="scientific">Chitinophaga lutea</name>
    <dbReference type="NCBI Taxonomy" id="2488634"/>
    <lineage>
        <taxon>Bacteria</taxon>
        <taxon>Pseudomonadati</taxon>
        <taxon>Bacteroidota</taxon>
        <taxon>Chitinophagia</taxon>
        <taxon>Chitinophagales</taxon>
        <taxon>Chitinophagaceae</taxon>
        <taxon>Chitinophaga</taxon>
    </lineage>
</organism>
<feature type="signal peptide" evidence="2">
    <location>
        <begin position="1"/>
        <end position="19"/>
    </location>
</feature>
<dbReference type="GO" id="GO:0005975">
    <property type="term" value="P:carbohydrate metabolic process"/>
    <property type="evidence" value="ECO:0007669"/>
    <property type="project" value="UniProtKB-ARBA"/>
</dbReference>
<dbReference type="InterPro" id="IPR032287">
    <property type="entry name" value="DUF4838"/>
</dbReference>
<dbReference type="PANTHER" id="PTHR47406:SF2">
    <property type="entry name" value="ALPHA GLUCURONIDASE N-TERMINAL DOMAIN-CONTAINING PROTEIN"/>
    <property type="match status" value="1"/>
</dbReference>
<gene>
    <name evidence="4" type="ORF">EGT74_07130</name>
</gene>
<evidence type="ECO:0000256" key="1">
    <source>
        <dbReference type="ARBA" id="ARBA00022801"/>
    </source>
</evidence>
<dbReference type="Gene3D" id="3.30.379.10">
    <property type="entry name" value="Chitobiase/beta-hexosaminidase domain 2-like"/>
    <property type="match status" value="1"/>
</dbReference>
<dbReference type="AlphaFoldDB" id="A0A3N4QBE7"/>
<evidence type="ECO:0000256" key="2">
    <source>
        <dbReference type="SAM" id="SignalP"/>
    </source>
</evidence>
<proteinExistence type="predicted"/>
<dbReference type="Pfam" id="PF16126">
    <property type="entry name" value="DUF4838"/>
    <property type="match status" value="1"/>
</dbReference>
<reference evidence="4 5" key="1">
    <citation type="submission" date="2018-11" db="EMBL/GenBank/DDBJ databases">
        <title>Chitinophaga lutea sp.nov., isolate from arsenic contaminated soil.</title>
        <authorList>
            <person name="Zong Y."/>
        </authorList>
    </citation>
    <scope>NUCLEOTIDE SEQUENCE [LARGE SCALE GENOMIC DNA]</scope>
    <source>
        <strain evidence="4 5">ZY74</strain>
    </source>
</reference>
<sequence>MKPLLSICCLLAASFPGHCGDITLVAGGRSDYHISLAPDAGAHGKKAAAVLMRYVEAVSGVKLAVKEEAAAGEKSLRVTYDKNMQPERFRINVEGTSLVITGGPGKGVLYGAYAFVEQLLGCRKWDGGPAYTPSKNTVVVPGNVRVNEAPAFRYREVYMPAACTDAEYLDWHRLHRFEDLWGLWGHSFNKLVPAGTYFKQHPEYFSLVNGTRKATQLCLSNEAVFDITVAALKQRMTEQPDALYWSISPNDDVGYCECDRCAAVDKREGGPQGSLVQFVNKVAARFPDKIFTTLAYTYSAQPTLHLRPAPNVYVMLSNIEVYRSRPLDRESSAAAFRSRLNGWYAKTPNIFIWDYCTQFTNYLTIFPNIATLQPNMQFLKKQQVAGVFEQGSGYTYSELAELKGHLAARLLWSPDADVEQLKSEFLTGYYGRAAGPIIEYLALLDQAAALQPKLDIYGNPVNEYNTFLSPMHMDKYSQLLDKAEAAVEGNATLHERVERIRLTQEYVYLQQARFYGIEQHGIFERQGNGWIVRPGLADRIRRFTANSKAAGVKELSEGGPSPDAYAKEWEKILADGVRSNKALRATVHLQSAPAPEYPAKGPQTLTDGNPGYTDFSYNWLCFYGEPLSAVVDLGKPVAFTNVSLTFLEDARHWIFRPSKMQVWVSDDGKNYRSLGVVNNVMPEEDYTVQRLQYRFDHKGGGSARYLKLTADNWPQLPEWRFRAHKKAMIACDEVWVE</sequence>
<evidence type="ECO:0000313" key="4">
    <source>
        <dbReference type="EMBL" id="RPE13297.1"/>
    </source>
</evidence>
<keyword evidence="2" id="KW-0732">Signal</keyword>
<dbReference type="InterPro" id="IPR000421">
    <property type="entry name" value="FA58C"/>
</dbReference>
<name>A0A3N4QBE7_9BACT</name>